<gene>
    <name evidence="1" type="ORF">ACFO3E_14685</name>
</gene>
<keyword evidence="1" id="KW-0378">Hydrolase</keyword>
<dbReference type="Gene3D" id="3.40.50.880">
    <property type="match status" value="1"/>
</dbReference>
<dbReference type="EC" id="3.2.1.-" evidence="1"/>
<organism evidence="1 2">
    <name type="scientific">Sphingobium tyrosinilyticum</name>
    <dbReference type="NCBI Taxonomy" id="2715436"/>
    <lineage>
        <taxon>Bacteria</taxon>
        <taxon>Pseudomonadati</taxon>
        <taxon>Pseudomonadota</taxon>
        <taxon>Alphaproteobacteria</taxon>
        <taxon>Sphingomonadales</taxon>
        <taxon>Sphingomonadaceae</taxon>
        <taxon>Sphingobium</taxon>
    </lineage>
</organism>
<dbReference type="PROSITE" id="PS51318">
    <property type="entry name" value="TAT"/>
    <property type="match status" value="1"/>
</dbReference>
<name>A0ABV9F0P0_9SPHN</name>
<dbReference type="InterPro" id="IPR029062">
    <property type="entry name" value="Class_I_gatase-like"/>
</dbReference>
<dbReference type="InterPro" id="IPR028212">
    <property type="entry name" value="GHL6"/>
</dbReference>
<dbReference type="CDD" id="cd03143">
    <property type="entry name" value="A4_beta-galactosidase_middle_domain"/>
    <property type="match status" value="1"/>
</dbReference>
<reference evidence="2" key="1">
    <citation type="journal article" date="2019" name="Int. J. Syst. Evol. Microbiol.">
        <title>The Global Catalogue of Microorganisms (GCM) 10K type strain sequencing project: providing services to taxonomists for standard genome sequencing and annotation.</title>
        <authorList>
            <consortium name="The Broad Institute Genomics Platform"/>
            <consortium name="The Broad Institute Genome Sequencing Center for Infectious Disease"/>
            <person name="Wu L."/>
            <person name="Ma J."/>
        </authorList>
    </citation>
    <scope>NUCLEOTIDE SEQUENCE [LARGE SCALE GENOMIC DNA]</scope>
    <source>
        <strain evidence="2">NBRC 103632</strain>
    </source>
</reference>
<dbReference type="GO" id="GO:0016798">
    <property type="term" value="F:hydrolase activity, acting on glycosyl bonds"/>
    <property type="evidence" value="ECO:0007669"/>
    <property type="project" value="UniProtKB-KW"/>
</dbReference>
<dbReference type="InterPro" id="IPR017853">
    <property type="entry name" value="GH"/>
</dbReference>
<evidence type="ECO:0000313" key="1">
    <source>
        <dbReference type="EMBL" id="MFC4595431.1"/>
    </source>
</evidence>
<keyword evidence="1" id="KW-0326">Glycosidase</keyword>
<dbReference type="SUPFAM" id="SSF52317">
    <property type="entry name" value="Class I glutamine amidotransferase-like"/>
    <property type="match status" value="1"/>
</dbReference>
<dbReference type="Pfam" id="PF14871">
    <property type="entry name" value="GHL6"/>
    <property type="match status" value="1"/>
</dbReference>
<accession>A0ABV9F0P0</accession>
<dbReference type="Proteomes" id="UP001595957">
    <property type="component" value="Unassembled WGS sequence"/>
</dbReference>
<dbReference type="SUPFAM" id="SSF51445">
    <property type="entry name" value="(Trans)glycosidases"/>
    <property type="match status" value="1"/>
</dbReference>
<comment type="caution">
    <text evidence="1">The sequence shown here is derived from an EMBL/GenBank/DDBJ whole genome shotgun (WGS) entry which is preliminary data.</text>
</comment>
<keyword evidence="2" id="KW-1185">Reference proteome</keyword>
<protein>
    <submittedName>
        <fullName evidence="1">Alpha-amylase family protein</fullName>
        <ecNumber evidence="1">3.2.1.-</ecNumber>
    </submittedName>
</protein>
<dbReference type="EMBL" id="JBHSFZ010000031">
    <property type="protein sequence ID" value="MFC4595431.1"/>
    <property type="molecule type" value="Genomic_DNA"/>
</dbReference>
<sequence length="714" mass="78413">MDRRDFNLSRRDMMAALGHSAIISATSAVLGSANAATSAMTKDWWKSEYRILQTNLREIDAQQDPAVIARAARDFGATAIVSNIGGIVAFYPSALPLQYANPYLKGDFVGRMVDAAHANGLAYIGRFDLSKTTKSVFDAHPDWFMRNRDGSVREYEGTYQVCPNGGWAQDYALRILEEGIGRYDIDGLFFNMVGYTRTDYANVDHGICVCDNCRKKFRAMYGLDLPKTDGADDPNWLPYIAFQGRTLAELAQRTTMLVRSVRPDVPLMDFFVGQVARGEVQRRVDRPAPEWPYAMGEQVRWATGVNPKRPFSAASAAHIDYPWRQATESADNQLLRFAQALGAGGKLDLYLMGTLADQDDQSWLQPVSQLFKWHAANERHYAGLTPVGRVGLFSPASGFTGGERGFSPGLRGAYQALIDLRQPFLSLNAGRLVKEGRALTDNFDVVLVSDGQRLSDEEAAALDNFVAAGGLLITTGKTGALDAKGQPRARQILASSPVEMFTGESDAHGWSLKDDGSQLDFGGARIPVDGRYFHSRQRQGATTLVPFAPDQRFGPPEFSYAKPDAMARPDPGVVAIQFGKGTAVHIPWMPETLYYRDGLQAHRGLFGAIIDRFAPPPSIRLEGEGPVELTVQRQDGTGALMVHLINYAGQRNTAYTTPPALHGLRLGVRGSFSSAGSALRTDRTIRGARKSGDDYQWFDLPPVAAFEVLRLLPR</sequence>
<dbReference type="Gene3D" id="3.20.20.80">
    <property type="entry name" value="Glycosidases"/>
    <property type="match status" value="1"/>
</dbReference>
<evidence type="ECO:0000313" key="2">
    <source>
        <dbReference type="Proteomes" id="UP001595957"/>
    </source>
</evidence>
<proteinExistence type="predicted"/>
<dbReference type="InterPro" id="IPR006311">
    <property type="entry name" value="TAT_signal"/>
</dbReference>